<evidence type="ECO:0000313" key="1">
    <source>
        <dbReference type="EMBL" id="SAK79640.1"/>
    </source>
</evidence>
<evidence type="ECO:0000313" key="2">
    <source>
        <dbReference type="Proteomes" id="UP000054903"/>
    </source>
</evidence>
<accession>A0A158CBG7</accession>
<reference evidence="1" key="1">
    <citation type="submission" date="2016-01" db="EMBL/GenBank/DDBJ databases">
        <authorList>
            <person name="Peeters C."/>
        </authorList>
    </citation>
    <scope>NUCLEOTIDE SEQUENCE</scope>
    <source>
        <strain evidence="1">LMG 29320</strain>
    </source>
</reference>
<comment type="caution">
    <text evidence="1">The sequence shown here is derived from an EMBL/GenBank/DDBJ whole genome shotgun (WGS) entry which is preliminary data.</text>
</comment>
<organism evidence="1 2">
    <name type="scientific">Caballeronia fortuita</name>
    <dbReference type="NCBI Taxonomy" id="1777138"/>
    <lineage>
        <taxon>Bacteria</taxon>
        <taxon>Pseudomonadati</taxon>
        <taxon>Pseudomonadota</taxon>
        <taxon>Betaproteobacteria</taxon>
        <taxon>Burkholderiales</taxon>
        <taxon>Burkholderiaceae</taxon>
        <taxon>Caballeronia</taxon>
    </lineage>
</organism>
<protein>
    <submittedName>
        <fullName evidence="1">Uncharacterized protein</fullName>
    </submittedName>
</protein>
<name>A0A158CBG7_9BURK</name>
<dbReference type="EMBL" id="FCNX02000009">
    <property type="protein sequence ID" value="SAK79640.1"/>
    <property type="molecule type" value="Genomic_DNA"/>
</dbReference>
<keyword evidence="2" id="KW-1185">Reference proteome</keyword>
<dbReference type="AlphaFoldDB" id="A0A158CBG7"/>
<dbReference type="Proteomes" id="UP000054903">
    <property type="component" value="Unassembled WGS sequence"/>
</dbReference>
<proteinExistence type="predicted"/>
<sequence>MFARKGWCLNGVQFIEVTKQEERLRLQGVEKTERGFSQPAETQSDWMETGQPFICTEW</sequence>
<gene>
    <name evidence="1" type="ORF">AWB77_03902</name>
</gene>